<dbReference type="AlphaFoldDB" id="A0A239DZV1"/>
<accession>A0A239DZV1</accession>
<sequence>MTAIQTLRNLSGARLFAVLLALPIALSTTGCSSTGILALSLGLHAHTQTTSDSDTPRTTHFASMPQFAGHPHRRAARPLLVESAHHQLRNDLYASRLADMKENVATDSFTPVAGDANNN</sequence>
<protein>
    <submittedName>
        <fullName evidence="2">Uncharacterized protein</fullName>
    </submittedName>
</protein>
<evidence type="ECO:0000313" key="3">
    <source>
        <dbReference type="Proteomes" id="UP000198356"/>
    </source>
</evidence>
<organism evidence="2 3">
    <name type="scientific">Granulicella rosea</name>
    <dbReference type="NCBI Taxonomy" id="474952"/>
    <lineage>
        <taxon>Bacteria</taxon>
        <taxon>Pseudomonadati</taxon>
        <taxon>Acidobacteriota</taxon>
        <taxon>Terriglobia</taxon>
        <taxon>Terriglobales</taxon>
        <taxon>Acidobacteriaceae</taxon>
        <taxon>Granulicella</taxon>
    </lineage>
</organism>
<proteinExistence type="predicted"/>
<reference evidence="2 3" key="1">
    <citation type="submission" date="2017-06" db="EMBL/GenBank/DDBJ databases">
        <authorList>
            <person name="Kim H.J."/>
            <person name="Triplett B.A."/>
        </authorList>
    </citation>
    <scope>NUCLEOTIDE SEQUENCE [LARGE SCALE GENOMIC DNA]</scope>
    <source>
        <strain evidence="2 3">DSM 18704</strain>
    </source>
</reference>
<dbReference type="Proteomes" id="UP000198356">
    <property type="component" value="Unassembled WGS sequence"/>
</dbReference>
<evidence type="ECO:0000313" key="2">
    <source>
        <dbReference type="EMBL" id="SNS37232.1"/>
    </source>
</evidence>
<keyword evidence="3" id="KW-1185">Reference proteome</keyword>
<dbReference type="RefSeq" id="WP_089406975.1">
    <property type="nucleotide sequence ID" value="NZ_FZOU01000001.1"/>
</dbReference>
<dbReference type="EMBL" id="FZOU01000001">
    <property type="protein sequence ID" value="SNS37232.1"/>
    <property type="molecule type" value="Genomic_DNA"/>
</dbReference>
<gene>
    <name evidence="2" type="ORF">SAMN05421770_101701</name>
</gene>
<feature type="compositionally biased region" description="Polar residues" evidence="1">
    <location>
        <begin position="47"/>
        <end position="61"/>
    </location>
</feature>
<name>A0A239DZV1_9BACT</name>
<feature type="region of interest" description="Disordered" evidence="1">
    <location>
        <begin position="47"/>
        <end position="72"/>
    </location>
</feature>
<evidence type="ECO:0000256" key="1">
    <source>
        <dbReference type="SAM" id="MobiDB-lite"/>
    </source>
</evidence>